<gene>
    <name evidence="9" type="ORF">ENO26_10315</name>
</gene>
<feature type="binding site" evidence="8">
    <location>
        <position position="331"/>
    </location>
    <ligand>
        <name>Zn(2+)</name>
        <dbReference type="ChEBI" id="CHEBI:29105"/>
        <label>2</label>
    </ligand>
</feature>
<dbReference type="GO" id="GO:0004177">
    <property type="term" value="F:aminopeptidase activity"/>
    <property type="evidence" value="ECO:0007669"/>
    <property type="project" value="UniProtKB-UniRule"/>
</dbReference>
<dbReference type="Gene3D" id="2.40.30.40">
    <property type="entry name" value="Peptidase M42, domain 2"/>
    <property type="match status" value="1"/>
</dbReference>
<dbReference type="InterPro" id="IPR051464">
    <property type="entry name" value="Peptidase_M42_aminopept"/>
</dbReference>
<keyword evidence="3" id="KW-0645">Protease</keyword>
<feature type="binding site" evidence="8">
    <location>
        <position position="239"/>
    </location>
    <ligand>
        <name>Zn(2+)</name>
        <dbReference type="ChEBI" id="CHEBI:29105"/>
        <label>1</label>
    </ligand>
</feature>
<reference evidence="9" key="1">
    <citation type="journal article" date="2020" name="mSystems">
        <title>Genome- and Community-Level Interaction Insights into Carbon Utilization and Element Cycling Functions of Hydrothermarchaeota in Hydrothermal Sediment.</title>
        <authorList>
            <person name="Zhou Z."/>
            <person name="Liu Y."/>
            <person name="Xu W."/>
            <person name="Pan J."/>
            <person name="Luo Z.H."/>
            <person name="Li M."/>
        </authorList>
    </citation>
    <scope>NUCLEOTIDE SEQUENCE [LARGE SCALE GENOMIC DNA]</scope>
    <source>
        <strain evidence="9">SpSt-125</strain>
    </source>
</reference>
<feature type="binding site" evidence="8">
    <location>
        <position position="69"/>
    </location>
    <ligand>
        <name>Zn(2+)</name>
        <dbReference type="ChEBI" id="CHEBI:29105"/>
        <label>1</label>
    </ligand>
</feature>
<dbReference type="InterPro" id="IPR023367">
    <property type="entry name" value="Peptidase_M42_dom2"/>
</dbReference>
<dbReference type="GO" id="GO:0046872">
    <property type="term" value="F:metal ion binding"/>
    <property type="evidence" value="ECO:0007669"/>
    <property type="project" value="UniProtKB-UniRule"/>
</dbReference>
<dbReference type="CDD" id="cd05656">
    <property type="entry name" value="M42_Frv"/>
    <property type="match status" value="1"/>
</dbReference>
<dbReference type="PANTHER" id="PTHR32481:SF0">
    <property type="entry name" value="AMINOPEPTIDASE YPDE-RELATED"/>
    <property type="match status" value="1"/>
</dbReference>
<comment type="cofactor">
    <cofactor evidence="8">
        <name>a divalent metal cation</name>
        <dbReference type="ChEBI" id="CHEBI:60240"/>
    </cofactor>
    <text evidence="8">Binds 2 divalent metal cations per subunit.</text>
</comment>
<protein>
    <submittedName>
        <fullName evidence="9">M42 family peptidase</fullName>
    </submittedName>
</protein>
<keyword evidence="4 8" id="KW-0479">Metal-binding</keyword>
<feature type="active site" description="Proton acceptor" evidence="7">
    <location>
        <position position="216"/>
    </location>
</feature>
<dbReference type="Pfam" id="PF05343">
    <property type="entry name" value="Peptidase_M42"/>
    <property type="match status" value="1"/>
</dbReference>
<dbReference type="SUPFAM" id="SSF53187">
    <property type="entry name" value="Zn-dependent exopeptidases"/>
    <property type="match status" value="1"/>
</dbReference>
<evidence type="ECO:0000256" key="3">
    <source>
        <dbReference type="ARBA" id="ARBA00022670"/>
    </source>
</evidence>
<evidence type="ECO:0000313" key="9">
    <source>
        <dbReference type="EMBL" id="HEM67938.1"/>
    </source>
</evidence>
<comment type="similarity">
    <text evidence="1 6">Belongs to the peptidase M42 family.</text>
</comment>
<dbReference type="GO" id="GO:0006508">
    <property type="term" value="P:proteolysis"/>
    <property type="evidence" value="ECO:0007669"/>
    <property type="project" value="UniProtKB-KW"/>
</dbReference>
<feature type="binding site" evidence="8">
    <location>
        <position position="217"/>
    </location>
    <ligand>
        <name>Zn(2+)</name>
        <dbReference type="ChEBI" id="CHEBI:29105"/>
        <label>2</label>
    </ligand>
</feature>
<dbReference type="EMBL" id="DSEU01000070">
    <property type="protein sequence ID" value="HEM67938.1"/>
    <property type="molecule type" value="Genomic_DNA"/>
</dbReference>
<feature type="binding site" evidence="8">
    <location>
        <position position="184"/>
    </location>
    <ligand>
        <name>Zn(2+)</name>
        <dbReference type="ChEBI" id="CHEBI:29105"/>
        <label>2</label>
    </ligand>
</feature>
<dbReference type="Gene3D" id="3.40.630.10">
    <property type="entry name" value="Zn peptidases"/>
    <property type="match status" value="1"/>
</dbReference>
<dbReference type="AlphaFoldDB" id="A0A7J2U585"/>
<sequence>MDVVLKELAFNLLKKLSEAVAPSGFEDGVKVIVMQEMEKSVDKMWIDSMGNIIAFKKGNGNGRVMITAHMDEIGLMINAITNDGFLKFVPIGGWNERILPNQRVLIKTLDGKIIRGVIGVKPPHIMRPEEAKQVIPMTELFIDVGASSKEEVEKIGIGIGSIAVLERTVERLGNPNVVTGKGFDNRAGTTVLVLLAKMLENVNTEVDTYFVATVQEEVGLKGARTAAFAISPDLGIAIDVTIAADVPGVPEHDQVTKLGKGPAIKIMDGRAGSGVIVNPAVLKLLIDVAKEEGIPYQIEVLSGGTTDASAIQLTREGVPVGVVSIPTRYIHSAVEVIHLDDLINTAKLVIGAIKRINKKWIEENIRKVIK</sequence>
<evidence type="ECO:0000256" key="6">
    <source>
        <dbReference type="PIRNR" id="PIRNR001123"/>
    </source>
</evidence>
<organism evidence="9">
    <name type="scientific">Ignisphaera aggregans</name>
    <dbReference type="NCBI Taxonomy" id="334771"/>
    <lineage>
        <taxon>Archaea</taxon>
        <taxon>Thermoproteota</taxon>
        <taxon>Thermoprotei</taxon>
        <taxon>Desulfurococcales</taxon>
        <taxon>Desulfurococcaceae</taxon>
        <taxon>Ignisphaera</taxon>
    </lineage>
</organism>
<keyword evidence="2" id="KW-0031">Aminopeptidase</keyword>
<comment type="caution">
    <text evidence="9">The sequence shown here is derived from an EMBL/GenBank/DDBJ whole genome shotgun (WGS) entry which is preliminary data.</text>
</comment>
<evidence type="ECO:0000256" key="5">
    <source>
        <dbReference type="ARBA" id="ARBA00022801"/>
    </source>
</evidence>
<dbReference type="PANTHER" id="PTHR32481">
    <property type="entry name" value="AMINOPEPTIDASE"/>
    <property type="match status" value="1"/>
</dbReference>
<dbReference type="PIRSF" id="PIRSF001123">
    <property type="entry name" value="PepA_GA"/>
    <property type="match status" value="1"/>
</dbReference>
<dbReference type="InterPro" id="IPR008007">
    <property type="entry name" value="Peptidase_M42"/>
</dbReference>
<evidence type="ECO:0000256" key="4">
    <source>
        <dbReference type="ARBA" id="ARBA00022723"/>
    </source>
</evidence>
<accession>A0A7J2U585</accession>
<evidence type="ECO:0000256" key="1">
    <source>
        <dbReference type="ARBA" id="ARBA00006272"/>
    </source>
</evidence>
<dbReference type="SUPFAM" id="SSF101821">
    <property type="entry name" value="Aminopeptidase/glucanase lid domain"/>
    <property type="match status" value="1"/>
</dbReference>
<feature type="binding site" evidence="8">
    <location>
        <position position="184"/>
    </location>
    <ligand>
        <name>Zn(2+)</name>
        <dbReference type="ChEBI" id="CHEBI:29105"/>
        <label>1</label>
    </ligand>
</feature>
<evidence type="ECO:0000256" key="7">
    <source>
        <dbReference type="PIRSR" id="PIRSR001123-1"/>
    </source>
</evidence>
<proteinExistence type="inferred from homology"/>
<evidence type="ECO:0000256" key="2">
    <source>
        <dbReference type="ARBA" id="ARBA00022438"/>
    </source>
</evidence>
<keyword evidence="5" id="KW-0378">Hydrolase</keyword>
<name>A0A7J2U585_9CREN</name>
<evidence type="ECO:0000256" key="8">
    <source>
        <dbReference type="PIRSR" id="PIRSR001123-2"/>
    </source>
</evidence>